<evidence type="ECO:0000313" key="4">
    <source>
        <dbReference type="EMBL" id="KAL0364152.1"/>
    </source>
</evidence>
<feature type="domain" description="NADP-dependent oxidoreductase" evidence="3">
    <location>
        <begin position="403"/>
        <end position="627"/>
    </location>
</feature>
<dbReference type="InterPro" id="IPR036812">
    <property type="entry name" value="NAD(P)_OxRdtase_dom_sf"/>
</dbReference>
<organism evidence="4">
    <name type="scientific">Sesamum angustifolium</name>
    <dbReference type="NCBI Taxonomy" id="2727405"/>
    <lineage>
        <taxon>Eukaryota</taxon>
        <taxon>Viridiplantae</taxon>
        <taxon>Streptophyta</taxon>
        <taxon>Embryophyta</taxon>
        <taxon>Tracheophyta</taxon>
        <taxon>Spermatophyta</taxon>
        <taxon>Magnoliopsida</taxon>
        <taxon>eudicotyledons</taxon>
        <taxon>Gunneridae</taxon>
        <taxon>Pentapetalae</taxon>
        <taxon>asterids</taxon>
        <taxon>lamiids</taxon>
        <taxon>Lamiales</taxon>
        <taxon>Pedaliaceae</taxon>
        <taxon>Sesamum</taxon>
    </lineage>
</organism>
<comment type="similarity">
    <text evidence="1">Belongs to the aldo/keto reductase family.</text>
</comment>
<evidence type="ECO:0000259" key="3">
    <source>
        <dbReference type="Pfam" id="PF00248"/>
    </source>
</evidence>
<dbReference type="FunFam" id="3.20.20.100:FF:000013">
    <property type="entry name" value="NADPH-dependent codeinone reductase 1-1"/>
    <property type="match status" value="1"/>
</dbReference>
<dbReference type="InterPro" id="IPR018170">
    <property type="entry name" value="Aldo/ket_reductase_CS"/>
</dbReference>
<reference evidence="4" key="2">
    <citation type="journal article" date="2024" name="Plant">
        <title>Genomic evolution and insights into agronomic trait innovations of Sesamum species.</title>
        <authorList>
            <person name="Miao H."/>
            <person name="Wang L."/>
            <person name="Qu L."/>
            <person name="Liu H."/>
            <person name="Sun Y."/>
            <person name="Le M."/>
            <person name="Wang Q."/>
            <person name="Wei S."/>
            <person name="Zheng Y."/>
            <person name="Lin W."/>
            <person name="Duan Y."/>
            <person name="Cao H."/>
            <person name="Xiong S."/>
            <person name="Wang X."/>
            <person name="Wei L."/>
            <person name="Li C."/>
            <person name="Ma Q."/>
            <person name="Ju M."/>
            <person name="Zhao R."/>
            <person name="Li G."/>
            <person name="Mu C."/>
            <person name="Tian Q."/>
            <person name="Mei H."/>
            <person name="Zhang T."/>
            <person name="Gao T."/>
            <person name="Zhang H."/>
        </authorList>
    </citation>
    <scope>NUCLEOTIDE SEQUENCE</scope>
    <source>
        <strain evidence="4">G01</strain>
    </source>
</reference>
<dbReference type="PROSITE" id="PS00062">
    <property type="entry name" value="ALDOKETO_REDUCTASE_2"/>
    <property type="match status" value="1"/>
</dbReference>
<dbReference type="PRINTS" id="PR00069">
    <property type="entry name" value="ALDKETRDTASE"/>
</dbReference>
<proteinExistence type="inferred from homology"/>
<gene>
    <name evidence="4" type="ORF">Sangu_0512800</name>
</gene>
<comment type="caution">
    <text evidence="4">The sequence shown here is derived from an EMBL/GenBank/DDBJ whole genome shotgun (WGS) entry which is preliminary data.</text>
</comment>
<evidence type="ECO:0000256" key="1">
    <source>
        <dbReference type="ARBA" id="ARBA00007905"/>
    </source>
</evidence>
<dbReference type="SUPFAM" id="SSF51430">
    <property type="entry name" value="NAD(P)-linked oxidoreductase"/>
    <property type="match status" value="1"/>
</dbReference>
<dbReference type="EMBL" id="JACGWK010000003">
    <property type="protein sequence ID" value="KAL0364152.1"/>
    <property type="molecule type" value="Genomic_DNA"/>
</dbReference>
<dbReference type="PANTHER" id="PTHR31170">
    <property type="entry name" value="BNAC04G53230D PROTEIN"/>
    <property type="match status" value="1"/>
</dbReference>
<dbReference type="Gene3D" id="3.20.20.100">
    <property type="entry name" value="NADP-dependent oxidoreductase domain"/>
    <property type="match status" value="1"/>
</dbReference>
<name>A0AAW2Q8M4_9LAMI</name>
<dbReference type="GO" id="GO:0035835">
    <property type="term" value="P:indole alkaloid biosynthetic process"/>
    <property type="evidence" value="ECO:0007669"/>
    <property type="project" value="UniProtKB-ARBA"/>
</dbReference>
<dbReference type="Pfam" id="PF03140">
    <property type="entry name" value="DUF247"/>
    <property type="match status" value="1"/>
</dbReference>
<dbReference type="AlphaFoldDB" id="A0AAW2Q8M4"/>
<dbReference type="PROSITE" id="PS00063">
    <property type="entry name" value="ALDOKETO_REDUCTASE_3"/>
    <property type="match status" value="1"/>
</dbReference>
<dbReference type="InterPro" id="IPR004158">
    <property type="entry name" value="DUF247_pln"/>
</dbReference>
<dbReference type="Pfam" id="PF00248">
    <property type="entry name" value="Aldo_ket_red"/>
    <property type="match status" value="1"/>
</dbReference>
<keyword evidence="2" id="KW-0521">NADP</keyword>
<dbReference type="InterPro" id="IPR020471">
    <property type="entry name" value="AKR"/>
</dbReference>
<reference evidence="4" key="1">
    <citation type="submission" date="2020-06" db="EMBL/GenBank/DDBJ databases">
        <authorList>
            <person name="Li T."/>
            <person name="Hu X."/>
            <person name="Zhang T."/>
            <person name="Song X."/>
            <person name="Zhang H."/>
            <person name="Dai N."/>
            <person name="Sheng W."/>
            <person name="Hou X."/>
            <person name="Wei L."/>
        </authorList>
    </citation>
    <scope>NUCLEOTIDE SEQUENCE</scope>
    <source>
        <strain evidence="4">G01</strain>
        <tissue evidence="4">Leaf</tissue>
    </source>
</reference>
<evidence type="ECO:0000256" key="2">
    <source>
        <dbReference type="ARBA" id="ARBA00022857"/>
    </source>
</evidence>
<protein>
    <submittedName>
        <fullName evidence="4">Non-functional NADPH-dependent codeinone reductase 2</fullName>
    </submittedName>
</protein>
<sequence>MMQSSNAIDDASTLSHKLSELPKAQTQPSIYKVHNHLRDVNDKAYEPDILAIGPYHSDKDNLKMMEEHKLRYLQLLLKRKKGNVDTYISATGELEHEARSCYSEPVSLSPPKFIEMLVLDGCFIIELIRKRQKKDPTCKNDPIFQMGWIMNSLQRDIVLFENQIPFVVLCKLFDLIEGPNRHDSLIHRLMLFCQNLYPGGRIKYKTERSPQEIKHVLDLVHGNWIPSVKEVYVKVDEVPRMREWLFIHSATELTNANVAFEKRKCDDFFNVEFDDGVMLMPPLTIEDRTECFFRNLMAYEQYFPNTTQPDFVTDYVTLLDSLINSSRDVEILAECGIIDNWSWERTLTGPPMQGPEEPGSTKELITFTSSDAKERRCRLRKGSMPFWLFSLRLEQPLGEAVAEAIGRGLAKSRDEFFITTKLWCSDAHPQHVLPALKTTLKNLGMSYVDLYLIHWPLSARPGKMEYPIKAEDFVAMDFESVWAAMEECQRIGLTKAIGVSNFTCKKLQHILATAKIQPAVNQVEVNVCWQQKRLIEFCKEKGIVVVAYSSLGSVGTFYGTNRVTKSEVLKQIAKAKGRTVAQVALRWAYEQGIGIVIKSFNKERMKENMDIFEWSLSNEEVDRISEIPQCRVCLGIDYTSVYGPYRTIEELWDGEI</sequence>
<dbReference type="InterPro" id="IPR023210">
    <property type="entry name" value="NADP_OxRdtase_dom"/>
</dbReference>
<dbReference type="GO" id="GO:0016491">
    <property type="term" value="F:oxidoreductase activity"/>
    <property type="evidence" value="ECO:0007669"/>
    <property type="project" value="InterPro"/>
</dbReference>
<accession>A0AAW2Q8M4</accession>
<dbReference type="PANTHER" id="PTHR31170:SF17">
    <property type="match status" value="1"/>
</dbReference>